<dbReference type="eggNOG" id="ENOG502RBNT">
    <property type="taxonomic scope" value="Eukaryota"/>
</dbReference>
<dbReference type="InterPro" id="IPR001117">
    <property type="entry name" value="Cu-oxidase_2nd"/>
</dbReference>
<evidence type="ECO:0000256" key="1">
    <source>
        <dbReference type="ARBA" id="ARBA00010609"/>
    </source>
</evidence>
<dbReference type="Pfam" id="PF07731">
    <property type="entry name" value="Cu-oxidase_2"/>
    <property type="match status" value="1"/>
</dbReference>
<dbReference type="AlphaFoldDB" id="K0S460"/>
<comment type="caution">
    <text evidence="7">The sequence shown here is derived from an EMBL/GenBank/DDBJ whole genome shotgun (WGS) entry which is preliminary data.</text>
</comment>
<proteinExistence type="inferred from homology"/>
<accession>K0S460</accession>
<evidence type="ECO:0000259" key="4">
    <source>
        <dbReference type="Pfam" id="PF00394"/>
    </source>
</evidence>
<feature type="domain" description="Plastocyanin-like" evidence="5">
    <location>
        <begin position="617"/>
        <end position="698"/>
    </location>
</feature>
<dbReference type="PANTHER" id="PTHR11709">
    <property type="entry name" value="MULTI-COPPER OXIDASE"/>
    <property type="match status" value="1"/>
</dbReference>
<dbReference type="InterPro" id="IPR008972">
    <property type="entry name" value="Cupredoxin"/>
</dbReference>
<keyword evidence="3" id="KW-0560">Oxidoreductase</keyword>
<evidence type="ECO:0000313" key="7">
    <source>
        <dbReference type="EMBL" id="EJK60075.1"/>
    </source>
</evidence>
<sequence length="729" mass="81135">MKFSLPAYLLAASAAAKKRDVFHARNTANQGLRRRVQHAAEMDSLPEELDLSMSLDYSRFDSHPQFYDLHEGYGEVKAFGPGGICSEGDSYVTLDLTQAFQPLRKPTQVYPDEDGVTRVTMKFEPINYHGPSFSNIIRSWNGDAPGPTLHLQPGGSLEIELINCQRRPDGPYDGLWKNDYAAPNTTNIHTHGPHISGESPGDNVFVHLGPENMTIYKYHFDENHFPGTFWYHPHFHGSTALQVGQGAAGMMIIEDNELYPVPDMVKNMEDIQHMNLARLQDASRTSKDEVTKWTTDSTLEDDPFTLTNITTDLTNFMLINMQFIPEITMEVGKWYRWRMAMSSIEEGIAFNVDGTSCQMKLLAKDSIYVSDAPRDISMVILSPGNRADVAVRCDSVGPQYVNVTKDSCDLFASTGSNGNFCPVDQFDPNRPAAIYPENPTPDMLVGSFSNPEAQPTILVIKVVAPKNDIPDFGGALNKPCYLVDLFGNDVTAMFDDEDGAAKDNKFTNSYGCASRDNVPGYEDHNDNHGVKPPRHNGVCGIGGPYGVGGITTVAESIEDAFENGGLIPFVNMDTYINDFDTGTVQQISTSTSTFHYDDHAKPSDSCLKSSAYSPAQFHPYHQHVNPYQIFKIENSTELPDFVSEYYKVGDWHDTLQFPSNEDTNVTFRFQADQFTGHMVQHCHLLFHEDLGMMSQYDITGKEGATWDYARVIDPQCVLPKGKSGKSGKK</sequence>
<dbReference type="EMBL" id="AGNL01021590">
    <property type="protein sequence ID" value="EJK60075.1"/>
    <property type="molecule type" value="Genomic_DNA"/>
</dbReference>
<dbReference type="Gene3D" id="2.60.40.420">
    <property type="entry name" value="Cupredoxins - blue copper proteins"/>
    <property type="match status" value="3"/>
</dbReference>
<dbReference type="InterPro" id="IPR045087">
    <property type="entry name" value="Cu-oxidase_fam"/>
</dbReference>
<dbReference type="InterPro" id="IPR011706">
    <property type="entry name" value="Cu-oxidase_C"/>
</dbReference>
<dbReference type="InterPro" id="IPR011707">
    <property type="entry name" value="Cu-oxidase-like_N"/>
</dbReference>
<dbReference type="OMA" id="IVANTWH"/>
<keyword evidence="2" id="KW-0479">Metal-binding</keyword>
<dbReference type="OrthoDB" id="425648at2759"/>
<evidence type="ECO:0008006" key="9">
    <source>
        <dbReference type="Google" id="ProtNLM"/>
    </source>
</evidence>
<gene>
    <name evidence="7" type="ORF">THAOC_19641</name>
</gene>
<keyword evidence="8" id="KW-1185">Reference proteome</keyword>
<dbReference type="InterPro" id="IPR002355">
    <property type="entry name" value="Cu_oxidase_Cu_BS"/>
</dbReference>
<reference evidence="7 8" key="1">
    <citation type="journal article" date="2012" name="Genome Biol.">
        <title>Genome and low-iron response of an oceanic diatom adapted to chronic iron limitation.</title>
        <authorList>
            <person name="Lommer M."/>
            <person name="Specht M."/>
            <person name="Roy A.S."/>
            <person name="Kraemer L."/>
            <person name="Andreson R."/>
            <person name="Gutowska M.A."/>
            <person name="Wolf J."/>
            <person name="Bergner S.V."/>
            <person name="Schilhabel M.B."/>
            <person name="Klostermeier U.C."/>
            <person name="Beiko R.G."/>
            <person name="Rosenstiel P."/>
            <person name="Hippler M."/>
            <person name="Laroche J."/>
        </authorList>
    </citation>
    <scope>NUCLEOTIDE SEQUENCE [LARGE SCALE GENOMIC DNA]</scope>
    <source>
        <strain evidence="7 8">CCMP1005</strain>
    </source>
</reference>
<dbReference type="GO" id="GO:0016491">
    <property type="term" value="F:oxidoreductase activity"/>
    <property type="evidence" value="ECO:0007669"/>
    <property type="project" value="UniProtKB-KW"/>
</dbReference>
<evidence type="ECO:0000313" key="8">
    <source>
        <dbReference type="Proteomes" id="UP000266841"/>
    </source>
</evidence>
<feature type="domain" description="Plastocyanin-like" evidence="4">
    <location>
        <begin position="324"/>
        <end position="401"/>
    </location>
</feature>
<organism evidence="7 8">
    <name type="scientific">Thalassiosira oceanica</name>
    <name type="common">Marine diatom</name>
    <dbReference type="NCBI Taxonomy" id="159749"/>
    <lineage>
        <taxon>Eukaryota</taxon>
        <taxon>Sar</taxon>
        <taxon>Stramenopiles</taxon>
        <taxon>Ochrophyta</taxon>
        <taxon>Bacillariophyta</taxon>
        <taxon>Coscinodiscophyceae</taxon>
        <taxon>Thalassiosirophycidae</taxon>
        <taxon>Thalassiosirales</taxon>
        <taxon>Thalassiosiraceae</taxon>
        <taxon>Thalassiosira</taxon>
    </lineage>
</organism>
<evidence type="ECO:0000256" key="2">
    <source>
        <dbReference type="ARBA" id="ARBA00022723"/>
    </source>
</evidence>
<dbReference type="GO" id="GO:0005507">
    <property type="term" value="F:copper ion binding"/>
    <property type="evidence" value="ECO:0007669"/>
    <property type="project" value="InterPro"/>
</dbReference>
<dbReference type="PROSITE" id="PS00080">
    <property type="entry name" value="MULTICOPPER_OXIDASE2"/>
    <property type="match status" value="1"/>
</dbReference>
<dbReference type="Pfam" id="PF07732">
    <property type="entry name" value="Cu-oxidase_3"/>
    <property type="match status" value="1"/>
</dbReference>
<comment type="similarity">
    <text evidence="1">Belongs to the multicopper oxidase family.</text>
</comment>
<protein>
    <recommendedName>
        <fullName evidence="9">Plastocyanin-like domain-containing protein</fullName>
    </recommendedName>
</protein>
<dbReference type="SUPFAM" id="SSF49503">
    <property type="entry name" value="Cupredoxins"/>
    <property type="match status" value="2"/>
</dbReference>
<dbReference type="PANTHER" id="PTHR11709:SF518">
    <property type="entry name" value="MULTICOPPER OXIDASE"/>
    <property type="match status" value="1"/>
</dbReference>
<feature type="domain" description="Plastocyanin-like" evidence="6">
    <location>
        <begin position="183"/>
        <end position="256"/>
    </location>
</feature>
<evidence type="ECO:0000259" key="5">
    <source>
        <dbReference type="Pfam" id="PF07731"/>
    </source>
</evidence>
<dbReference type="Proteomes" id="UP000266841">
    <property type="component" value="Unassembled WGS sequence"/>
</dbReference>
<name>K0S460_THAOC</name>
<evidence type="ECO:0000256" key="3">
    <source>
        <dbReference type="ARBA" id="ARBA00023002"/>
    </source>
</evidence>
<dbReference type="Pfam" id="PF00394">
    <property type="entry name" value="Cu-oxidase"/>
    <property type="match status" value="1"/>
</dbReference>
<dbReference type="CDD" id="cd13853">
    <property type="entry name" value="CuRO_1_Tth-MCO_like"/>
    <property type="match status" value="1"/>
</dbReference>
<evidence type="ECO:0000259" key="6">
    <source>
        <dbReference type="Pfam" id="PF07732"/>
    </source>
</evidence>